<feature type="domain" description="TMEM131L fifth Ig-like" evidence="11">
    <location>
        <begin position="851"/>
        <end position="915"/>
    </location>
</feature>
<dbReference type="InterPro" id="IPR056001">
    <property type="entry name" value="DUF7579"/>
</dbReference>
<feature type="transmembrane region" description="Helical" evidence="8">
    <location>
        <begin position="915"/>
        <end position="934"/>
    </location>
</feature>
<dbReference type="KEGG" id="jre:108983280"/>
<dbReference type="GO" id="GO:0016020">
    <property type="term" value="C:membrane"/>
    <property type="evidence" value="ECO:0000318"/>
    <property type="project" value="GO_Central"/>
</dbReference>
<keyword evidence="3 8" id="KW-0812">Transmembrane</keyword>
<gene>
    <name evidence="13" type="primary">LOC108983280</name>
</gene>
<dbReference type="RefSeq" id="XP_018810406.2">
    <property type="nucleotide sequence ID" value="XM_018954861.2"/>
</dbReference>
<sequence>MDFETLKIGASEQLSMYPSRGLFHLVRAFQFIVVLSCILFCQATCGPSSMNGMLKPVEHDACGSYRDRFDVEFLDIGVGDSSTQYGKPMTHVNIGTVCTDSRSFCFPSTLPGFSSKEYEHRDAALEASGSQSDCQLPDKSTRDSGWMSNQSWSSDHGMFELLKGGIVSCSLNSKEDINEVSTIQADSANQNDFSFSRGSLINQKCKSFRPERNSEVTKTCSFDGSSSFSVEIKPNVLDWGQKYLYLPSLAFLTVANTCNDSILHVYEPFSTDVQFYPCNSSEALLGPGEVASICFIYFPRWLGLSSAHLILQTSSGGFLVHAKGFAIESPYGIQPILGLDLSSSGRWTKNLSLFNPFDETLHVKEVTAWMLVSLGHTSHYTEVICSIENFQGSNDLGLANVREQLVVKKGQVGVPVLAIRPHGNWEIGPQSSEAVIEIDVSTESEGKIFGAFCMQLLRSSQDKSDTVMIPLEAELDGKAAYDDLSGSISAFLEPLVPCDASETAVVALSLRNAASHLLNVMEVSEVSDRKSFHIQYMEGLLLFPGTITQVALITCSQLYVELSDSPPEVANIYWSCKLLILTNDSSSPRIEIPCQDITYHCSRHQKDSSIGFEYQSEKVESGYMMSGSLGSGMHSPSQIKALDPAEADEFVLENWKSQGTKCGMSVLDDHEIFFPMVEVGSHHSKWITVKNPSPQPVIMQLILNSGEIIDQCSAPDGFTQPPSSSFVHDESSGPAKYGFSIAESALTEAYVHPYGRASFGPISFQPSNRCSWRSSALVRNNLSGVEWLTLRGFGGSLSLVLLEGPELVESVEFNLNLPVPLNASPPDTLVHLEETIYACSQPLSKELYAKNTGDLPFEVRKIKVSGTECGMDGFIVHTCNGFALEPGESAKLLISYQYDFSAAMIHRDLELSLDAGIYVIPMKASLPFYMLNICKKSVFWMRVKKSPVAVFFVFSLIFLVFCWIFSQVIALGSQDDLCKSERRSIAAALRKAGKTVLTHHNQGNGKLSVSSEVDSLLRSVGDEKISVHASVRRHPDGQDGIPGQGMTAQLVGPTFENHKQLDDPLDNRKERAFPSSLLSKSVAIYNSNTIETPQQGNLTVKTGNEKGRRRRKRKGAGSKFTGLFEVSSSQSGNSTPSSPLSPFASVTPKRTWLPSPDMEQTIEARCPFTQEADRLPEKDEVCGSDTEVNLLERQVSARHCGNSLLLPTPEQPSASRKTSTKPVLLPSATFPCLGRPSPNALCSSPFLASSSAVAPHARAPGSKLYNQKAKEKAGLGDEYTYDIWGDHLSGLHLRSKDVTSMVSNPTNPHDNVYDSESFFVRGPQSLVTMSKSVSFGK</sequence>
<evidence type="ECO:0000256" key="4">
    <source>
        <dbReference type="ARBA" id="ARBA00022729"/>
    </source>
</evidence>
<dbReference type="InterPro" id="IPR022113">
    <property type="entry name" value="TMEM131L_N"/>
</dbReference>
<proteinExistence type="inferred from homology"/>
<feature type="region of interest" description="Disordered" evidence="7">
    <location>
        <begin position="126"/>
        <end position="149"/>
    </location>
</feature>
<comment type="similarity">
    <text evidence="2">Belongs to the TMEM131 family.</text>
</comment>
<evidence type="ECO:0000256" key="7">
    <source>
        <dbReference type="SAM" id="MobiDB-lite"/>
    </source>
</evidence>
<keyword evidence="12" id="KW-1185">Reference proteome</keyword>
<name>A0A2I4DTD6_JUGRE</name>
<dbReference type="PANTHER" id="PTHR22050:SF0">
    <property type="entry name" value="TRANSMEMBRANE PROTEIN 131 HOMOLOG"/>
    <property type="match status" value="1"/>
</dbReference>
<dbReference type="Proteomes" id="UP000235220">
    <property type="component" value="Chromosome 7"/>
</dbReference>
<evidence type="ECO:0000256" key="3">
    <source>
        <dbReference type="ARBA" id="ARBA00022692"/>
    </source>
</evidence>
<evidence type="ECO:0000256" key="1">
    <source>
        <dbReference type="ARBA" id="ARBA00004479"/>
    </source>
</evidence>
<feature type="compositionally biased region" description="Low complexity" evidence="7">
    <location>
        <begin position="1127"/>
        <end position="1142"/>
    </location>
</feature>
<evidence type="ECO:0000259" key="10">
    <source>
        <dbReference type="Pfam" id="PF24474"/>
    </source>
</evidence>
<reference evidence="13" key="1">
    <citation type="submission" date="2025-08" db="UniProtKB">
        <authorList>
            <consortium name="RefSeq"/>
        </authorList>
    </citation>
    <scope>IDENTIFICATION</scope>
    <source>
        <tissue evidence="13">Leaves</tissue>
    </source>
</reference>
<dbReference type="PANTHER" id="PTHR22050">
    <property type="entry name" value="RW1 PROTEIN HOMOLOG"/>
    <property type="match status" value="1"/>
</dbReference>
<feature type="domain" description="DUF7579" evidence="10">
    <location>
        <begin position="486"/>
        <end position="606"/>
    </location>
</feature>
<feature type="domain" description="Transmembrane protein 131-like N-terminal" evidence="9">
    <location>
        <begin position="230"/>
        <end position="313"/>
    </location>
</feature>
<organism evidence="12 13">
    <name type="scientific">Juglans regia</name>
    <name type="common">English walnut</name>
    <dbReference type="NCBI Taxonomy" id="51240"/>
    <lineage>
        <taxon>Eukaryota</taxon>
        <taxon>Viridiplantae</taxon>
        <taxon>Streptophyta</taxon>
        <taxon>Embryophyta</taxon>
        <taxon>Tracheophyta</taxon>
        <taxon>Spermatophyta</taxon>
        <taxon>Magnoliopsida</taxon>
        <taxon>eudicotyledons</taxon>
        <taxon>Gunneridae</taxon>
        <taxon>Pentapetalae</taxon>
        <taxon>rosids</taxon>
        <taxon>fabids</taxon>
        <taxon>Fagales</taxon>
        <taxon>Juglandaceae</taxon>
        <taxon>Juglans</taxon>
    </lineage>
</organism>
<accession>A0A2I4DTD6</accession>
<dbReference type="OrthoDB" id="168404at2759"/>
<evidence type="ECO:0000256" key="5">
    <source>
        <dbReference type="ARBA" id="ARBA00022989"/>
    </source>
</evidence>
<feature type="region of interest" description="Disordered" evidence="7">
    <location>
        <begin position="1094"/>
        <end position="1152"/>
    </location>
</feature>
<evidence type="ECO:0000256" key="2">
    <source>
        <dbReference type="ARBA" id="ARBA00006682"/>
    </source>
</evidence>
<dbReference type="Pfam" id="PF12371">
    <property type="entry name" value="TMEM131_like_N"/>
    <property type="match status" value="1"/>
</dbReference>
<evidence type="ECO:0000259" key="9">
    <source>
        <dbReference type="Pfam" id="PF12371"/>
    </source>
</evidence>
<dbReference type="Pfam" id="PF24474">
    <property type="entry name" value="DUF7579"/>
    <property type="match status" value="1"/>
</dbReference>
<evidence type="ECO:0000259" key="11">
    <source>
        <dbReference type="Pfam" id="PF24501"/>
    </source>
</evidence>
<comment type="subcellular location">
    <subcellularLocation>
        <location evidence="1">Membrane</location>
        <topology evidence="1">Single-pass type I membrane protein</topology>
    </subcellularLocation>
</comment>
<feature type="transmembrane region" description="Helical" evidence="8">
    <location>
        <begin position="946"/>
        <end position="966"/>
    </location>
</feature>
<keyword evidence="6 8" id="KW-0472">Membrane</keyword>
<feature type="compositionally biased region" description="Basic residues" evidence="7">
    <location>
        <begin position="1107"/>
        <end position="1116"/>
    </location>
</feature>
<dbReference type="STRING" id="51240.A0A2I4DTD6"/>
<evidence type="ECO:0000256" key="8">
    <source>
        <dbReference type="SAM" id="Phobius"/>
    </source>
</evidence>
<keyword evidence="5 8" id="KW-1133">Transmembrane helix</keyword>
<dbReference type="Gramene" id="Jr07_02200_p1">
    <property type="protein sequence ID" value="cds.Jr07_02200_p1"/>
    <property type="gene ID" value="Jr07_02200"/>
</dbReference>
<dbReference type="Pfam" id="PF24501">
    <property type="entry name" value="Ig_TMEM131L_5"/>
    <property type="match status" value="1"/>
</dbReference>
<evidence type="ECO:0000256" key="6">
    <source>
        <dbReference type="ARBA" id="ARBA00023136"/>
    </source>
</evidence>
<keyword evidence="4" id="KW-0732">Signal</keyword>
<protein>
    <submittedName>
        <fullName evidence="13">Uncharacterized protein LOC108983280 isoform X1</fullName>
    </submittedName>
</protein>
<dbReference type="InterPro" id="IPR039877">
    <property type="entry name" value="TMEM131-like"/>
</dbReference>
<evidence type="ECO:0000313" key="13">
    <source>
        <dbReference type="RefSeq" id="XP_018810406.2"/>
    </source>
</evidence>
<evidence type="ECO:0000313" key="12">
    <source>
        <dbReference type="Proteomes" id="UP000235220"/>
    </source>
</evidence>
<dbReference type="InterPro" id="IPR055437">
    <property type="entry name" value="TMEM131L_Ig_5"/>
</dbReference>
<dbReference type="GeneID" id="108983280"/>